<organism evidence="2 3">
    <name type="scientific">Alkaliphilus flagellatus</name>
    <dbReference type="NCBI Taxonomy" id="2841507"/>
    <lineage>
        <taxon>Bacteria</taxon>
        <taxon>Bacillati</taxon>
        <taxon>Bacillota</taxon>
        <taxon>Clostridia</taxon>
        <taxon>Peptostreptococcales</taxon>
        <taxon>Natronincolaceae</taxon>
        <taxon>Alkaliphilus</taxon>
    </lineage>
</organism>
<dbReference type="RefSeq" id="WP_216415570.1">
    <property type="nucleotide sequence ID" value="NZ_JAHLQK010000002.1"/>
</dbReference>
<evidence type="ECO:0000313" key="2">
    <source>
        <dbReference type="EMBL" id="MBU5676090.1"/>
    </source>
</evidence>
<comment type="caution">
    <text evidence="2">The sequence shown here is derived from an EMBL/GenBank/DDBJ whole genome shotgun (WGS) entry which is preliminary data.</text>
</comment>
<dbReference type="Proteomes" id="UP000779508">
    <property type="component" value="Unassembled WGS sequence"/>
</dbReference>
<name>A0ABS6G0R9_9FIRM</name>
<sequence length="244" mass="27891">MKAIILAGEGEQDIKYFGQGKALINFKGKPLIEYTIDALTQSEMIEYILVVGNKALLTPYIGNKVDEIIDQEKNMLDNLMKGISYFEENEKILISTCDIPLITFQAVQDFIIKSLNLNADLCYPIIERSICEGNYPDAKRTYASLKEGDFTGGNLIMVNPFKVKSIEDHIRLLIKHRKNPLKMTRALGPKIVLQMLSKRLTIEKLEIYIKERFNIEGRALITPYPEVGSDIDRIEDIEILEKYI</sequence>
<dbReference type="InterPro" id="IPR025877">
    <property type="entry name" value="MobA-like_NTP_Trfase"/>
</dbReference>
<feature type="domain" description="MobA-like NTP transferase" evidence="1">
    <location>
        <begin position="3"/>
        <end position="126"/>
    </location>
</feature>
<accession>A0ABS6G0R9</accession>
<dbReference type="Pfam" id="PF12804">
    <property type="entry name" value="NTP_transf_3"/>
    <property type="match status" value="1"/>
</dbReference>
<keyword evidence="3" id="KW-1185">Reference proteome</keyword>
<dbReference type="EMBL" id="JAHLQK010000002">
    <property type="protein sequence ID" value="MBU5676090.1"/>
    <property type="molecule type" value="Genomic_DNA"/>
</dbReference>
<evidence type="ECO:0000313" key="3">
    <source>
        <dbReference type="Proteomes" id="UP000779508"/>
    </source>
</evidence>
<proteinExistence type="predicted"/>
<gene>
    <name evidence="2" type="ORF">KQI88_06645</name>
</gene>
<protein>
    <submittedName>
        <fullName evidence="2">Nucleotidyltransferase family protein</fullName>
    </submittedName>
</protein>
<evidence type="ECO:0000259" key="1">
    <source>
        <dbReference type="Pfam" id="PF12804"/>
    </source>
</evidence>
<reference evidence="2 3" key="1">
    <citation type="submission" date="2021-06" db="EMBL/GenBank/DDBJ databases">
        <authorList>
            <person name="Sun Q."/>
            <person name="Li D."/>
        </authorList>
    </citation>
    <scope>NUCLEOTIDE SEQUENCE [LARGE SCALE GENOMIC DNA]</scope>
    <source>
        <strain evidence="2 3">MSJ-5</strain>
    </source>
</reference>